<organism evidence="2">
    <name type="scientific">Oryza brachyantha</name>
    <name type="common">malo sina</name>
    <dbReference type="NCBI Taxonomy" id="4533"/>
    <lineage>
        <taxon>Eukaryota</taxon>
        <taxon>Viridiplantae</taxon>
        <taxon>Streptophyta</taxon>
        <taxon>Embryophyta</taxon>
        <taxon>Tracheophyta</taxon>
        <taxon>Spermatophyta</taxon>
        <taxon>Magnoliopsida</taxon>
        <taxon>Liliopsida</taxon>
        <taxon>Poales</taxon>
        <taxon>Poaceae</taxon>
        <taxon>BOP clade</taxon>
        <taxon>Oryzoideae</taxon>
        <taxon>Oryzeae</taxon>
        <taxon>Oryzinae</taxon>
        <taxon>Oryza</taxon>
    </lineage>
</organism>
<evidence type="ECO:0000256" key="1">
    <source>
        <dbReference type="SAM" id="MobiDB-lite"/>
    </source>
</evidence>
<name>J3M3C0_ORYBR</name>
<dbReference type="AlphaFoldDB" id="J3M3C0"/>
<protein>
    <submittedName>
        <fullName evidence="2">Uncharacterized protein</fullName>
    </submittedName>
</protein>
<dbReference type="HOGENOM" id="CLU_2801575_0_0_1"/>
<keyword evidence="3" id="KW-1185">Reference proteome</keyword>
<reference evidence="2" key="1">
    <citation type="journal article" date="2013" name="Nat. Commun.">
        <title>Whole-genome sequencing of Oryza brachyantha reveals mechanisms underlying Oryza genome evolution.</title>
        <authorList>
            <person name="Chen J."/>
            <person name="Huang Q."/>
            <person name="Gao D."/>
            <person name="Wang J."/>
            <person name="Lang Y."/>
            <person name="Liu T."/>
            <person name="Li B."/>
            <person name="Bai Z."/>
            <person name="Luis Goicoechea J."/>
            <person name="Liang C."/>
            <person name="Chen C."/>
            <person name="Zhang W."/>
            <person name="Sun S."/>
            <person name="Liao Y."/>
            <person name="Zhang X."/>
            <person name="Yang L."/>
            <person name="Song C."/>
            <person name="Wang M."/>
            <person name="Shi J."/>
            <person name="Liu G."/>
            <person name="Liu J."/>
            <person name="Zhou H."/>
            <person name="Zhou W."/>
            <person name="Yu Q."/>
            <person name="An N."/>
            <person name="Chen Y."/>
            <person name="Cai Q."/>
            <person name="Wang B."/>
            <person name="Liu B."/>
            <person name="Min J."/>
            <person name="Huang Y."/>
            <person name="Wu H."/>
            <person name="Li Z."/>
            <person name="Zhang Y."/>
            <person name="Yin Y."/>
            <person name="Song W."/>
            <person name="Jiang J."/>
            <person name="Jackson S.A."/>
            <person name="Wing R.A."/>
            <person name="Wang J."/>
            <person name="Chen M."/>
        </authorList>
    </citation>
    <scope>NUCLEOTIDE SEQUENCE [LARGE SCALE GENOMIC DNA]</scope>
    <source>
        <strain evidence="2">cv. IRGC 101232</strain>
    </source>
</reference>
<accession>J3M3C0</accession>
<proteinExistence type="predicted"/>
<feature type="region of interest" description="Disordered" evidence="1">
    <location>
        <begin position="21"/>
        <end position="45"/>
    </location>
</feature>
<dbReference type="Proteomes" id="UP000006038">
    <property type="component" value="Chromosome 5"/>
</dbReference>
<reference evidence="2" key="2">
    <citation type="submission" date="2013-04" db="UniProtKB">
        <authorList>
            <consortium name="EnsemblPlants"/>
        </authorList>
    </citation>
    <scope>IDENTIFICATION</scope>
</reference>
<sequence length="68" mass="6914">PDFSYKKICFLGANFDFYSEKLGRRRRRRDPESPRGMPPVGVGEVAARGGGGGGMVLGGGAAAAAGGG</sequence>
<dbReference type="Gramene" id="OB05G10940.1">
    <property type="protein sequence ID" value="OB05G10940.1"/>
    <property type="gene ID" value="OB05G10940"/>
</dbReference>
<evidence type="ECO:0000313" key="2">
    <source>
        <dbReference type="EnsemblPlants" id="OB05G10940.1"/>
    </source>
</evidence>
<dbReference type="EnsemblPlants" id="OB05G10940.1">
    <property type="protein sequence ID" value="OB05G10940.1"/>
    <property type="gene ID" value="OB05G10940"/>
</dbReference>
<evidence type="ECO:0000313" key="3">
    <source>
        <dbReference type="Proteomes" id="UP000006038"/>
    </source>
</evidence>